<evidence type="ECO:0000313" key="2">
    <source>
        <dbReference type="Proteomes" id="UP000241764"/>
    </source>
</evidence>
<organism evidence="1 2">
    <name type="scientific">Phyllobacterium sophorae</name>
    <dbReference type="NCBI Taxonomy" id="1520277"/>
    <lineage>
        <taxon>Bacteria</taxon>
        <taxon>Pseudomonadati</taxon>
        <taxon>Pseudomonadota</taxon>
        <taxon>Alphaproteobacteria</taxon>
        <taxon>Hyphomicrobiales</taxon>
        <taxon>Phyllobacteriaceae</taxon>
        <taxon>Phyllobacterium</taxon>
    </lineage>
</organism>
<comment type="caution">
    <text evidence="1">The sequence shown here is derived from an EMBL/GenBank/DDBJ whole genome shotgun (WGS) entry which is preliminary data.</text>
</comment>
<proteinExistence type="predicted"/>
<accession>A0A2P7B621</accession>
<name>A0A2P7B621_9HYPH</name>
<dbReference type="EMBL" id="PGGM01000011">
    <property type="protein sequence ID" value="PSH61927.1"/>
    <property type="molecule type" value="Genomic_DNA"/>
</dbReference>
<keyword evidence="2" id="KW-1185">Reference proteome</keyword>
<sequence>MLLFLRSPALGNVAGAKARSLLALMRAAIAHIAPDRLGDEWDVGEMAAVAVNCATCFGRRFA</sequence>
<dbReference type="Proteomes" id="UP000241764">
    <property type="component" value="Unassembled WGS sequence"/>
</dbReference>
<reference evidence="2" key="1">
    <citation type="submission" date="2017-11" db="EMBL/GenBank/DDBJ databases">
        <authorList>
            <person name="Kuznetsova I."/>
            <person name="Sazanova A."/>
            <person name="Chirak E."/>
            <person name="Safronova V."/>
            <person name="Willems A."/>
        </authorList>
    </citation>
    <scope>NUCLEOTIDE SEQUENCE [LARGE SCALE GENOMIC DNA]</scope>
    <source>
        <strain evidence="2">CCBAU 03422</strain>
    </source>
</reference>
<protein>
    <submittedName>
        <fullName evidence="1">Uncharacterized protein</fullName>
    </submittedName>
</protein>
<dbReference type="AlphaFoldDB" id="A0A2P7B621"/>
<evidence type="ECO:0000313" key="1">
    <source>
        <dbReference type="EMBL" id="PSH61927.1"/>
    </source>
</evidence>
<gene>
    <name evidence="1" type="ORF">CU103_21675</name>
</gene>